<evidence type="ECO:0000256" key="1">
    <source>
        <dbReference type="ARBA" id="ARBA00023015"/>
    </source>
</evidence>
<reference evidence="5" key="1">
    <citation type="submission" date="2022-12" db="EMBL/GenBank/DDBJ databases">
        <title>Reference genome sequencing for broad-spectrum identification of bacterial and archaeal isolates by mass spectrometry.</title>
        <authorList>
            <person name="Sekiguchi Y."/>
            <person name="Tourlousse D.M."/>
        </authorList>
    </citation>
    <scope>NUCLEOTIDE SEQUENCE</scope>
    <source>
        <strain evidence="5">10succ1</strain>
    </source>
</reference>
<evidence type="ECO:0000256" key="3">
    <source>
        <dbReference type="ARBA" id="ARBA00023163"/>
    </source>
</evidence>
<protein>
    <submittedName>
        <fullName evidence="5">Transcriptional regulator</fullName>
    </submittedName>
</protein>
<dbReference type="PANTHER" id="PTHR33204">
    <property type="entry name" value="TRANSCRIPTIONAL REGULATOR, MARR FAMILY"/>
    <property type="match status" value="1"/>
</dbReference>
<evidence type="ECO:0000313" key="6">
    <source>
        <dbReference type="Proteomes" id="UP001144471"/>
    </source>
</evidence>
<sequence>MKPANSKKECPVKYTINILSGKWKLKTLWELQGNECIRFNELRRRIEGISNVALKRALLELEEDGIIKRVQYDEVPPKVEYSLTEKGRSLNSAFLEMIKWANTYDSNTYSLEEILEVKKFL</sequence>
<dbReference type="RefSeq" id="WP_281837626.1">
    <property type="nucleotide sequence ID" value="NZ_BSDY01000029.1"/>
</dbReference>
<feature type="domain" description="HTH hxlR-type" evidence="4">
    <location>
        <begin position="10"/>
        <end position="109"/>
    </location>
</feature>
<dbReference type="SUPFAM" id="SSF46785">
    <property type="entry name" value="Winged helix' DNA-binding domain"/>
    <property type="match status" value="1"/>
</dbReference>
<keyword evidence="6" id="KW-1185">Reference proteome</keyword>
<name>A0A9W6LQ47_9FUSO</name>
<evidence type="ECO:0000259" key="4">
    <source>
        <dbReference type="PROSITE" id="PS51118"/>
    </source>
</evidence>
<dbReference type="Gene3D" id="1.10.10.10">
    <property type="entry name" value="Winged helix-like DNA-binding domain superfamily/Winged helix DNA-binding domain"/>
    <property type="match status" value="1"/>
</dbReference>
<dbReference type="Pfam" id="PF01638">
    <property type="entry name" value="HxlR"/>
    <property type="match status" value="1"/>
</dbReference>
<evidence type="ECO:0000256" key="2">
    <source>
        <dbReference type="ARBA" id="ARBA00023125"/>
    </source>
</evidence>
<organism evidence="5 6">
    <name type="scientific">Propionigenium maris DSM 9537</name>
    <dbReference type="NCBI Taxonomy" id="1123000"/>
    <lineage>
        <taxon>Bacteria</taxon>
        <taxon>Fusobacteriati</taxon>
        <taxon>Fusobacteriota</taxon>
        <taxon>Fusobacteriia</taxon>
        <taxon>Fusobacteriales</taxon>
        <taxon>Fusobacteriaceae</taxon>
        <taxon>Propionigenium</taxon>
    </lineage>
</organism>
<keyword evidence="1" id="KW-0805">Transcription regulation</keyword>
<proteinExistence type="predicted"/>
<keyword evidence="3" id="KW-0804">Transcription</keyword>
<dbReference type="InterPro" id="IPR002577">
    <property type="entry name" value="HTH_HxlR"/>
</dbReference>
<dbReference type="Proteomes" id="UP001144471">
    <property type="component" value="Unassembled WGS sequence"/>
</dbReference>
<dbReference type="EMBL" id="BSDY01000029">
    <property type="protein sequence ID" value="GLI57950.1"/>
    <property type="molecule type" value="Genomic_DNA"/>
</dbReference>
<gene>
    <name evidence="5" type="ORF">PM10SUCC1_34640</name>
</gene>
<dbReference type="AlphaFoldDB" id="A0A9W6LQ47"/>
<evidence type="ECO:0000313" key="5">
    <source>
        <dbReference type="EMBL" id="GLI57950.1"/>
    </source>
</evidence>
<accession>A0A9W6LQ47</accession>
<keyword evidence="2" id="KW-0238">DNA-binding</keyword>
<dbReference type="GO" id="GO:0003677">
    <property type="term" value="F:DNA binding"/>
    <property type="evidence" value="ECO:0007669"/>
    <property type="project" value="UniProtKB-KW"/>
</dbReference>
<dbReference type="InterPro" id="IPR036390">
    <property type="entry name" value="WH_DNA-bd_sf"/>
</dbReference>
<dbReference type="PROSITE" id="PS51118">
    <property type="entry name" value="HTH_HXLR"/>
    <property type="match status" value="1"/>
</dbReference>
<comment type="caution">
    <text evidence="5">The sequence shown here is derived from an EMBL/GenBank/DDBJ whole genome shotgun (WGS) entry which is preliminary data.</text>
</comment>
<dbReference type="InterPro" id="IPR036388">
    <property type="entry name" value="WH-like_DNA-bd_sf"/>
</dbReference>